<dbReference type="InterPro" id="IPR050371">
    <property type="entry name" value="Fungal_virulence_M36"/>
</dbReference>
<comment type="subcellular location">
    <subcellularLocation>
        <location evidence="2">Secreted</location>
    </subcellularLocation>
</comment>
<evidence type="ECO:0000256" key="7">
    <source>
        <dbReference type="ARBA" id="ARBA00022729"/>
    </source>
</evidence>
<keyword evidence="11" id="KW-0865">Zymogen</keyword>
<accession>A0A2S7KRK5</accession>
<evidence type="ECO:0000256" key="2">
    <source>
        <dbReference type="ARBA" id="ARBA00004613"/>
    </source>
</evidence>
<dbReference type="EMBL" id="MQUB01000001">
    <property type="protein sequence ID" value="PQB05218.1"/>
    <property type="molecule type" value="Genomic_DNA"/>
</dbReference>
<gene>
    <name evidence="15" type="ORF">BST85_10235</name>
</gene>
<dbReference type="InterPro" id="IPR026444">
    <property type="entry name" value="Secre_tail"/>
</dbReference>
<dbReference type="GO" id="GO:0005615">
    <property type="term" value="C:extracellular space"/>
    <property type="evidence" value="ECO:0007669"/>
    <property type="project" value="InterPro"/>
</dbReference>
<evidence type="ECO:0000313" key="15">
    <source>
        <dbReference type="EMBL" id="PQB05218.1"/>
    </source>
</evidence>
<dbReference type="Pfam" id="PF18962">
    <property type="entry name" value="Por_Secre_tail"/>
    <property type="match status" value="1"/>
</dbReference>
<dbReference type="NCBIfam" id="NF038113">
    <property type="entry name" value="T9SSA_dep_M36"/>
    <property type="match status" value="1"/>
</dbReference>
<dbReference type="Gene3D" id="1.10.390.10">
    <property type="entry name" value="Neutral Protease Domain 2"/>
    <property type="match status" value="1"/>
</dbReference>
<evidence type="ECO:0000256" key="4">
    <source>
        <dbReference type="ARBA" id="ARBA00022525"/>
    </source>
</evidence>
<feature type="signal peptide" evidence="12">
    <location>
        <begin position="1"/>
        <end position="18"/>
    </location>
</feature>
<dbReference type="SUPFAM" id="SSF55486">
    <property type="entry name" value="Metalloproteases ('zincins'), catalytic domain"/>
    <property type="match status" value="1"/>
</dbReference>
<dbReference type="NCBIfam" id="TIGR04183">
    <property type="entry name" value="Por_Secre_tail"/>
    <property type="match status" value="1"/>
</dbReference>
<comment type="similarity">
    <text evidence="3">Belongs to the peptidase M36 family.</text>
</comment>
<dbReference type="Pfam" id="PF02128">
    <property type="entry name" value="Peptidase_M36"/>
    <property type="match status" value="1"/>
</dbReference>
<evidence type="ECO:0000256" key="1">
    <source>
        <dbReference type="ARBA" id="ARBA00001947"/>
    </source>
</evidence>
<keyword evidence="4" id="KW-0964">Secreted</keyword>
<name>A0A2S7KRK5_9FLAO</name>
<dbReference type="GO" id="GO:0008270">
    <property type="term" value="F:zinc ion binding"/>
    <property type="evidence" value="ECO:0007669"/>
    <property type="project" value="InterPro"/>
</dbReference>
<evidence type="ECO:0000259" key="14">
    <source>
        <dbReference type="Pfam" id="PF18962"/>
    </source>
</evidence>
<comment type="caution">
    <text evidence="15">The sequence shown here is derived from an EMBL/GenBank/DDBJ whole genome shotgun (WGS) entry which is preliminary data.</text>
</comment>
<evidence type="ECO:0000256" key="6">
    <source>
        <dbReference type="ARBA" id="ARBA00022723"/>
    </source>
</evidence>
<evidence type="ECO:0000256" key="11">
    <source>
        <dbReference type="ARBA" id="ARBA00023145"/>
    </source>
</evidence>
<keyword evidence="7 12" id="KW-0732">Signal</keyword>
<sequence length="864" mass="91502">MKKLLLSLAVLASFSLQAQQDFTQVVRSYLNTNRATLGLNAQDFSDIIQANQSWSSSMEINNVYMVQRVEGIEIFNSTSAFAIANNGQVKYAAMSFVPAARAKINTTNPSINAASAISRAAQKYGLGQPVNLEALEERPDGTLVFSDGQISMNEIPVKLVFQPMEDGGLRLAWDLSIFLLDGSHYYSARIDAQTGELIHELDWVVSCSFGTEPHSHAGHSSKEELSMLFPASAAAGGSNQYRVFPAPIESPNHGNDQLVQDPSSSNASPFGWHDTNGSAGAEFTITRGNNVWAQEDRNANNGVGFSPDGGADLNFDFPFNFNTAPVNMQEAAITNLFYWNNLIHDVMYEYGFTEANGNFQENNYGNGGAGSDSVNADAQDGGGTNNATFGTPPDGNNPRMTMFLWSPSGPAGEPLTINGGPLAGQYEGIAAQFGAPLPSTPLTGDLALLEDNNAGESTDANDGCDPITNGGSLNGKIVVIRRGSCEFGTKILAAENQGAIAVIMVNNVGGAPIAMGAGAEGGSVTIPSIMVNQSDGEDIIDLLDGGGNINASLEEAGPYAIDGDVDNGIIVHEYGHGISNRLTGGPGNTGCLSNDEQMGEGWSDYFGLIMTMQPGDQGGDIRGIGTYAIGQPTNGGGIRPAPYSTDFAINDFTYANTNSGVSQPHGIGFVWATMLWDLTWALIDEYGFDADLYNGNGGNNIALQLVMDGLKLQNCSPGFVNGRDAILEADELANGGANRCLIWAVFANRGLGESASQGSAFNRSDQTEAFDLPVECTLGFEDRDSGNGVIIYPNPTRDQINLRSLTNIGDAQVTITDLNGRVVLTSEVDLSTIGTINTSALRAGLYLVQIQSENFTQTTKLIVQ</sequence>
<dbReference type="InterPro" id="IPR027268">
    <property type="entry name" value="Peptidase_M4/M1_CTD_sf"/>
</dbReference>
<evidence type="ECO:0000256" key="5">
    <source>
        <dbReference type="ARBA" id="ARBA00022670"/>
    </source>
</evidence>
<dbReference type="Gene3D" id="3.10.170.10">
    <property type="match status" value="1"/>
</dbReference>
<dbReference type="Pfam" id="PF02225">
    <property type="entry name" value="PA"/>
    <property type="match status" value="1"/>
</dbReference>
<keyword evidence="10" id="KW-0482">Metalloprotease</keyword>
<dbReference type="InterPro" id="IPR046450">
    <property type="entry name" value="PA_dom_sf"/>
</dbReference>
<dbReference type="AlphaFoldDB" id="A0A2S7KRK5"/>
<comment type="cofactor">
    <cofactor evidence="1">
        <name>Zn(2+)</name>
        <dbReference type="ChEBI" id="CHEBI:29105"/>
    </cofactor>
</comment>
<feature type="chain" id="PRO_5015602958" description="Peptidase" evidence="12">
    <location>
        <begin position="19"/>
        <end position="864"/>
    </location>
</feature>
<organism evidence="15 16">
    <name type="scientific">Aureitalea marina</name>
    <dbReference type="NCBI Taxonomy" id="930804"/>
    <lineage>
        <taxon>Bacteria</taxon>
        <taxon>Pseudomonadati</taxon>
        <taxon>Bacteroidota</taxon>
        <taxon>Flavobacteriia</taxon>
        <taxon>Flavobacteriales</taxon>
        <taxon>Flavobacteriaceae</taxon>
        <taxon>Aureitalea</taxon>
    </lineage>
</organism>
<dbReference type="SUPFAM" id="SSF52025">
    <property type="entry name" value="PA domain"/>
    <property type="match status" value="1"/>
</dbReference>
<dbReference type="PANTHER" id="PTHR33478:SF1">
    <property type="entry name" value="EXTRACELLULAR METALLOPROTEINASE MEP"/>
    <property type="match status" value="1"/>
</dbReference>
<dbReference type="GO" id="GO:0004222">
    <property type="term" value="F:metalloendopeptidase activity"/>
    <property type="evidence" value="ECO:0007669"/>
    <property type="project" value="InterPro"/>
</dbReference>
<dbReference type="OrthoDB" id="5377264at2"/>
<dbReference type="Proteomes" id="UP000239800">
    <property type="component" value="Unassembled WGS sequence"/>
</dbReference>
<evidence type="ECO:0000256" key="12">
    <source>
        <dbReference type="SAM" id="SignalP"/>
    </source>
</evidence>
<evidence type="ECO:0008006" key="17">
    <source>
        <dbReference type="Google" id="ProtNLM"/>
    </source>
</evidence>
<feature type="domain" description="PA" evidence="13">
    <location>
        <begin position="443"/>
        <end position="539"/>
    </location>
</feature>
<protein>
    <recommendedName>
        <fullName evidence="17">Peptidase</fullName>
    </recommendedName>
</protein>
<dbReference type="CDD" id="cd09596">
    <property type="entry name" value="M36"/>
    <property type="match status" value="1"/>
</dbReference>
<dbReference type="Gene3D" id="3.50.30.30">
    <property type="match status" value="1"/>
</dbReference>
<keyword evidence="8" id="KW-0378">Hydrolase</keyword>
<keyword evidence="9" id="KW-0862">Zinc</keyword>
<evidence type="ECO:0000256" key="3">
    <source>
        <dbReference type="ARBA" id="ARBA00006006"/>
    </source>
</evidence>
<keyword evidence="16" id="KW-1185">Reference proteome</keyword>
<dbReference type="RefSeq" id="WP_104813153.1">
    <property type="nucleotide sequence ID" value="NZ_MQUB01000001.1"/>
</dbReference>
<evidence type="ECO:0000256" key="9">
    <source>
        <dbReference type="ARBA" id="ARBA00022833"/>
    </source>
</evidence>
<evidence type="ECO:0000256" key="10">
    <source>
        <dbReference type="ARBA" id="ARBA00023049"/>
    </source>
</evidence>
<dbReference type="GO" id="GO:0006508">
    <property type="term" value="P:proteolysis"/>
    <property type="evidence" value="ECO:0007669"/>
    <property type="project" value="UniProtKB-KW"/>
</dbReference>
<evidence type="ECO:0000313" key="16">
    <source>
        <dbReference type="Proteomes" id="UP000239800"/>
    </source>
</evidence>
<keyword evidence="5" id="KW-0645">Protease</keyword>
<dbReference type="InterPro" id="IPR003137">
    <property type="entry name" value="PA_domain"/>
</dbReference>
<keyword evidence="6" id="KW-0479">Metal-binding</keyword>
<proteinExistence type="inferred from homology"/>
<feature type="domain" description="Secretion system C-terminal sorting" evidence="14">
    <location>
        <begin position="791"/>
        <end position="863"/>
    </location>
</feature>
<reference evidence="15 16" key="1">
    <citation type="submission" date="2016-11" db="EMBL/GenBank/DDBJ databases">
        <title>Trade-off between light-utilization and light-protection in marine flavobacteria.</title>
        <authorList>
            <person name="Kumagai Y."/>
        </authorList>
    </citation>
    <scope>NUCLEOTIDE SEQUENCE [LARGE SCALE GENOMIC DNA]</scope>
    <source>
        <strain evidence="15 16">NBRC 107741</strain>
    </source>
</reference>
<evidence type="ECO:0000259" key="13">
    <source>
        <dbReference type="Pfam" id="PF02225"/>
    </source>
</evidence>
<dbReference type="PANTHER" id="PTHR33478">
    <property type="entry name" value="EXTRACELLULAR METALLOPROTEINASE MEP"/>
    <property type="match status" value="1"/>
</dbReference>
<dbReference type="CDD" id="cd04818">
    <property type="entry name" value="PA_subtilisin_1"/>
    <property type="match status" value="1"/>
</dbReference>
<evidence type="ECO:0000256" key="8">
    <source>
        <dbReference type="ARBA" id="ARBA00022801"/>
    </source>
</evidence>
<dbReference type="InterPro" id="IPR001842">
    <property type="entry name" value="Peptidase_M36"/>
</dbReference>